<dbReference type="AlphaFoldDB" id="K0YMI2"/>
<dbReference type="Pfam" id="PF00899">
    <property type="entry name" value="ThiF"/>
    <property type="match status" value="1"/>
</dbReference>
<dbReference type="Proteomes" id="UP000006069">
    <property type="component" value="Unassembled WGS sequence"/>
</dbReference>
<dbReference type="InParanoid" id="K0YMI2"/>
<dbReference type="EMBL" id="ADMD01000001">
    <property type="protein sequence ID" value="EJZ84661.1"/>
    <property type="molecule type" value="Genomic_DNA"/>
</dbReference>
<dbReference type="GO" id="GO:0008641">
    <property type="term" value="F:ubiquitin-like modifier activating enzyme activity"/>
    <property type="evidence" value="ECO:0007669"/>
    <property type="project" value="InterPro"/>
</dbReference>
<protein>
    <recommendedName>
        <fullName evidence="1">THIF-type NAD/FAD binding fold domain-containing protein</fullName>
    </recommendedName>
</protein>
<dbReference type="InterPro" id="IPR045886">
    <property type="entry name" value="ThiF/MoeB/HesA"/>
</dbReference>
<dbReference type="PANTHER" id="PTHR43267:SF1">
    <property type="entry name" value="TRNA THREONYLCARBAMOYLADENOSINE DEHYDRATASE"/>
    <property type="match status" value="1"/>
</dbReference>
<dbReference type="PATRIC" id="fig|742818.3.peg.295"/>
<evidence type="ECO:0000313" key="3">
    <source>
        <dbReference type="Proteomes" id="UP000006069"/>
    </source>
</evidence>
<accession>K0YMI2</accession>
<feature type="domain" description="THIF-type NAD/FAD binding fold" evidence="1">
    <location>
        <begin position="17"/>
        <end position="244"/>
    </location>
</feature>
<dbReference type="PANTHER" id="PTHR43267">
    <property type="entry name" value="TRNA THREONYLCARBAMOYLADENOSINE DEHYDRATASE"/>
    <property type="match status" value="1"/>
</dbReference>
<reference evidence="2 3" key="1">
    <citation type="submission" date="2012-08" db="EMBL/GenBank/DDBJ databases">
        <title>The Genome Sequence of Slackia piriformis YIT 12062.</title>
        <authorList>
            <consortium name="The Broad Institute Genome Sequencing Platform"/>
            <person name="Earl A."/>
            <person name="Ward D."/>
            <person name="Feldgarden M."/>
            <person name="Gevers D."/>
            <person name="Morotomi M."/>
            <person name="Walker B."/>
            <person name="Young S.K."/>
            <person name="Zeng Q."/>
            <person name="Gargeya S."/>
            <person name="Fitzgerald M."/>
            <person name="Haas B."/>
            <person name="Abouelleil A."/>
            <person name="Alvarado L."/>
            <person name="Arachchi H.M."/>
            <person name="Berlin A.M."/>
            <person name="Chapman S.B."/>
            <person name="Goldberg J."/>
            <person name="Griggs A."/>
            <person name="Gujja S."/>
            <person name="Hansen M."/>
            <person name="Howarth C."/>
            <person name="Imamovic A."/>
            <person name="Larimer J."/>
            <person name="McCowen C."/>
            <person name="Montmayeur A."/>
            <person name="Murphy C."/>
            <person name="Neiman D."/>
            <person name="Pearson M."/>
            <person name="Priest M."/>
            <person name="Roberts A."/>
            <person name="Saif S."/>
            <person name="Shea T."/>
            <person name="Sisk P."/>
            <person name="Sykes S."/>
            <person name="Wortman J."/>
            <person name="Nusbaum C."/>
            <person name="Birren B."/>
        </authorList>
    </citation>
    <scope>NUCLEOTIDE SEQUENCE [LARGE SCALE GENOMIC DNA]</scope>
    <source>
        <strain evidence="2 3">YIT 12062</strain>
    </source>
</reference>
<sequence length="245" mass="26370">MTDMERKDESARMERSARMVGEDGLRRLSEARVAVFGLGGVGSSCVEALARAGVGTLVLVDRDAVEESNINRQAIAFYSTIGKRKVDVMAAMVRDIAPGTRIVSHDAFVTADNVGNFLEDSVDFIVDAVDTVTTKLALASYAEKRGIAFVGSMGAANKCHPEMLAFADIYQTQSCPLCRSVRKLARKQGIEAMRVLYSSEQPVAVAAAEGSMRRERTELGTLSFMPPIMGQMIAGDVIRSIVGIA</sequence>
<dbReference type="CDD" id="cd00755">
    <property type="entry name" value="YgdL_like"/>
    <property type="match status" value="1"/>
</dbReference>
<proteinExistence type="predicted"/>
<dbReference type="GO" id="GO:0061504">
    <property type="term" value="P:cyclic threonylcarbamoyladenosine biosynthetic process"/>
    <property type="evidence" value="ECO:0007669"/>
    <property type="project" value="TreeGrafter"/>
</dbReference>
<organism evidence="2 3">
    <name type="scientific">Slackia piriformis YIT 12062</name>
    <dbReference type="NCBI Taxonomy" id="742818"/>
    <lineage>
        <taxon>Bacteria</taxon>
        <taxon>Bacillati</taxon>
        <taxon>Actinomycetota</taxon>
        <taxon>Coriobacteriia</taxon>
        <taxon>Eggerthellales</taxon>
        <taxon>Eggerthellaceae</taxon>
        <taxon>Slackia</taxon>
    </lineage>
</organism>
<dbReference type="RefSeq" id="WP_009138501.1">
    <property type="nucleotide sequence ID" value="NZ_JH815198.1"/>
</dbReference>
<dbReference type="GO" id="GO:0061503">
    <property type="term" value="F:tRNA threonylcarbamoyladenosine dehydratase"/>
    <property type="evidence" value="ECO:0007669"/>
    <property type="project" value="TreeGrafter"/>
</dbReference>
<name>K0YMI2_9ACTN</name>
<dbReference type="eggNOG" id="COG1179">
    <property type="taxonomic scope" value="Bacteria"/>
</dbReference>
<dbReference type="Gene3D" id="3.40.50.720">
    <property type="entry name" value="NAD(P)-binding Rossmann-like Domain"/>
    <property type="match status" value="1"/>
</dbReference>
<dbReference type="HOGENOM" id="CLU_013325_4_1_11"/>
<evidence type="ECO:0000313" key="2">
    <source>
        <dbReference type="EMBL" id="EJZ84661.1"/>
    </source>
</evidence>
<evidence type="ECO:0000259" key="1">
    <source>
        <dbReference type="Pfam" id="PF00899"/>
    </source>
</evidence>
<dbReference type="SUPFAM" id="SSF69572">
    <property type="entry name" value="Activating enzymes of the ubiquitin-like proteins"/>
    <property type="match status" value="1"/>
</dbReference>
<gene>
    <name evidence="2" type="ORF">HMPREF9451_00265</name>
</gene>
<comment type="caution">
    <text evidence="2">The sequence shown here is derived from an EMBL/GenBank/DDBJ whole genome shotgun (WGS) entry which is preliminary data.</text>
</comment>
<keyword evidence="3" id="KW-1185">Reference proteome</keyword>
<dbReference type="InterPro" id="IPR000594">
    <property type="entry name" value="ThiF_NAD_FAD-bd"/>
</dbReference>
<dbReference type="InterPro" id="IPR035985">
    <property type="entry name" value="Ubiquitin-activating_enz"/>
</dbReference>